<sequence length="315" mass="34286">MTTSEPHPDVQRILRGRENRGIPPLSSLSVDGARKLLEELWVPPDEPEPVAMVRDVTIDGPDGGVPIRIYTPDGSAPFPIFAYFHGGGWSLGSVDVDDSICRAFANEGECVVVSVGYRLAPEHPFPAALEDCYAATNWVATNFEAIHGDPDRLAVGGESAGGNLAAAVAQVARDRDGPSIAHQILVTPATDYSLDTESYDLNPDFVVVDKTDMEWAWETYLESHLDGQNPYASPLQARTVADLPPATVLTCEFDVLREDGIAYAERLSAADVLVTHRHYDDMIHGFIGYLDDPKLARAREAIADIGRDLQTSFAR</sequence>
<dbReference type="EMBL" id="BAABKX010000015">
    <property type="protein sequence ID" value="GAA5056230.1"/>
    <property type="molecule type" value="Genomic_DNA"/>
</dbReference>
<dbReference type="FunFam" id="3.40.50.1820:FF:000089">
    <property type="entry name" value="Alpha/beta hydrolase"/>
    <property type="match status" value="1"/>
</dbReference>
<evidence type="ECO:0000256" key="1">
    <source>
        <dbReference type="ARBA" id="ARBA00022801"/>
    </source>
</evidence>
<evidence type="ECO:0000313" key="4">
    <source>
        <dbReference type="Proteomes" id="UP001501729"/>
    </source>
</evidence>
<keyword evidence="4" id="KW-1185">Reference proteome</keyword>
<dbReference type="Proteomes" id="UP001501729">
    <property type="component" value="Unassembled WGS sequence"/>
</dbReference>
<keyword evidence="1" id="KW-0378">Hydrolase</keyword>
<dbReference type="RefSeq" id="WP_227774181.1">
    <property type="nucleotide sequence ID" value="NZ_BAABKX010000015.1"/>
</dbReference>
<dbReference type="PANTHER" id="PTHR48081:SF8">
    <property type="entry name" value="ALPHA_BETA HYDROLASE FOLD-3 DOMAIN-CONTAINING PROTEIN-RELATED"/>
    <property type="match status" value="1"/>
</dbReference>
<dbReference type="InterPro" id="IPR013094">
    <property type="entry name" value="AB_hydrolase_3"/>
</dbReference>
<evidence type="ECO:0000313" key="3">
    <source>
        <dbReference type="EMBL" id="GAA5056230.1"/>
    </source>
</evidence>
<dbReference type="AlphaFoldDB" id="A0AAV3UL12"/>
<dbReference type="GeneID" id="68614449"/>
<accession>A0AAV3UL12</accession>
<dbReference type="PANTHER" id="PTHR48081">
    <property type="entry name" value="AB HYDROLASE SUPERFAMILY PROTEIN C4A8.06C"/>
    <property type="match status" value="1"/>
</dbReference>
<evidence type="ECO:0000259" key="2">
    <source>
        <dbReference type="Pfam" id="PF07859"/>
    </source>
</evidence>
<dbReference type="Pfam" id="PF07859">
    <property type="entry name" value="Abhydrolase_3"/>
    <property type="match status" value="1"/>
</dbReference>
<dbReference type="InterPro" id="IPR050300">
    <property type="entry name" value="GDXG_lipolytic_enzyme"/>
</dbReference>
<dbReference type="SUPFAM" id="SSF53474">
    <property type="entry name" value="alpha/beta-Hydrolases"/>
    <property type="match status" value="1"/>
</dbReference>
<dbReference type="GO" id="GO:0016787">
    <property type="term" value="F:hydrolase activity"/>
    <property type="evidence" value="ECO:0007669"/>
    <property type="project" value="UniProtKB-KW"/>
</dbReference>
<protein>
    <recommendedName>
        <fullName evidence="2">Alpha/beta hydrolase fold-3 domain-containing protein</fullName>
    </recommendedName>
</protein>
<organism evidence="3 4">
    <name type="scientific">Haladaptatus pallidirubidus</name>
    <dbReference type="NCBI Taxonomy" id="1008152"/>
    <lineage>
        <taxon>Archaea</taxon>
        <taxon>Methanobacteriati</taxon>
        <taxon>Methanobacteriota</taxon>
        <taxon>Stenosarchaea group</taxon>
        <taxon>Halobacteria</taxon>
        <taxon>Halobacteriales</taxon>
        <taxon>Haladaptataceae</taxon>
        <taxon>Haladaptatus</taxon>
    </lineage>
</organism>
<name>A0AAV3UL12_9EURY</name>
<reference evidence="3 4" key="1">
    <citation type="journal article" date="2019" name="Int. J. Syst. Evol. Microbiol.">
        <title>The Global Catalogue of Microorganisms (GCM) 10K type strain sequencing project: providing services to taxonomists for standard genome sequencing and annotation.</title>
        <authorList>
            <consortium name="The Broad Institute Genomics Platform"/>
            <consortium name="The Broad Institute Genome Sequencing Center for Infectious Disease"/>
            <person name="Wu L."/>
            <person name="Ma J."/>
        </authorList>
    </citation>
    <scope>NUCLEOTIDE SEQUENCE [LARGE SCALE GENOMIC DNA]</scope>
    <source>
        <strain evidence="3 4">JCM 17504</strain>
    </source>
</reference>
<dbReference type="InterPro" id="IPR029058">
    <property type="entry name" value="AB_hydrolase_fold"/>
</dbReference>
<gene>
    <name evidence="3" type="ORF">GCM10025751_36860</name>
</gene>
<feature type="domain" description="Alpha/beta hydrolase fold-3" evidence="2">
    <location>
        <begin position="82"/>
        <end position="287"/>
    </location>
</feature>
<dbReference type="Gene3D" id="3.40.50.1820">
    <property type="entry name" value="alpha/beta hydrolase"/>
    <property type="match status" value="1"/>
</dbReference>
<proteinExistence type="predicted"/>
<comment type="caution">
    <text evidence="3">The sequence shown here is derived from an EMBL/GenBank/DDBJ whole genome shotgun (WGS) entry which is preliminary data.</text>
</comment>